<keyword evidence="4" id="KW-1185">Reference proteome</keyword>
<dbReference type="PROSITE" id="PS50853">
    <property type="entry name" value="FN3"/>
    <property type="match status" value="1"/>
</dbReference>
<dbReference type="Gene3D" id="2.60.40.10">
    <property type="entry name" value="Immunoglobulins"/>
    <property type="match status" value="2"/>
</dbReference>
<feature type="compositionally biased region" description="Basic and acidic residues" evidence="1">
    <location>
        <begin position="118"/>
        <end position="132"/>
    </location>
</feature>
<feature type="non-terminal residue" evidence="3">
    <location>
        <position position="1"/>
    </location>
</feature>
<proteinExistence type="predicted"/>
<evidence type="ECO:0000259" key="2">
    <source>
        <dbReference type="PROSITE" id="PS50853"/>
    </source>
</evidence>
<evidence type="ECO:0000313" key="3">
    <source>
        <dbReference type="EMBL" id="MEQ2175174.1"/>
    </source>
</evidence>
<feature type="region of interest" description="Disordered" evidence="1">
    <location>
        <begin position="118"/>
        <end position="138"/>
    </location>
</feature>
<sequence length="138" mass="15645">NLNSVILHLSPFTYYEFRVIAINEIGSSRPSRPSKRFQTSGALNTTRGEELKVEEFPPNVTSFSIRRYDRYTRYRFSVAARTQIGQGDLCSGPGGYFHSGVVHWHHVCCGSHRADSPHSLFHQEEPRGEISRYKGGNS</sequence>
<dbReference type="InterPro" id="IPR013783">
    <property type="entry name" value="Ig-like_fold"/>
</dbReference>
<dbReference type="SUPFAM" id="SSF49265">
    <property type="entry name" value="Fibronectin type III"/>
    <property type="match status" value="1"/>
</dbReference>
<evidence type="ECO:0000256" key="1">
    <source>
        <dbReference type="SAM" id="MobiDB-lite"/>
    </source>
</evidence>
<feature type="domain" description="Fibronectin type-III" evidence="2">
    <location>
        <begin position="1"/>
        <end position="42"/>
    </location>
</feature>
<accession>A0ABV0NUU0</accession>
<dbReference type="Proteomes" id="UP001476798">
    <property type="component" value="Unassembled WGS sequence"/>
</dbReference>
<organism evidence="3 4">
    <name type="scientific">Goodea atripinnis</name>
    <dbReference type="NCBI Taxonomy" id="208336"/>
    <lineage>
        <taxon>Eukaryota</taxon>
        <taxon>Metazoa</taxon>
        <taxon>Chordata</taxon>
        <taxon>Craniata</taxon>
        <taxon>Vertebrata</taxon>
        <taxon>Euteleostomi</taxon>
        <taxon>Actinopterygii</taxon>
        <taxon>Neopterygii</taxon>
        <taxon>Teleostei</taxon>
        <taxon>Neoteleostei</taxon>
        <taxon>Acanthomorphata</taxon>
        <taxon>Ovalentaria</taxon>
        <taxon>Atherinomorphae</taxon>
        <taxon>Cyprinodontiformes</taxon>
        <taxon>Goodeidae</taxon>
        <taxon>Goodea</taxon>
    </lineage>
</organism>
<dbReference type="CDD" id="cd00063">
    <property type="entry name" value="FN3"/>
    <property type="match status" value="1"/>
</dbReference>
<comment type="caution">
    <text evidence="3">The sequence shown here is derived from an EMBL/GenBank/DDBJ whole genome shotgun (WGS) entry which is preliminary data.</text>
</comment>
<dbReference type="InterPro" id="IPR036116">
    <property type="entry name" value="FN3_sf"/>
</dbReference>
<name>A0ABV0NUU0_9TELE</name>
<dbReference type="InterPro" id="IPR003961">
    <property type="entry name" value="FN3_dom"/>
</dbReference>
<reference evidence="3 4" key="1">
    <citation type="submission" date="2021-06" db="EMBL/GenBank/DDBJ databases">
        <authorList>
            <person name="Palmer J.M."/>
        </authorList>
    </citation>
    <scope>NUCLEOTIDE SEQUENCE [LARGE SCALE GENOMIC DNA]</scope>
    <source>
        <strain evidence="3 4">GA_2019</strain>
        <tissue evidence="3">Muscle</tissue>
    </source>
</reference>
<protein>
    <recommendedName>
        <fullName evidence="2">Fibronectin type-III domain-containing protein</fullName>
    </recommendedName>
</protein>
<gene>
    <name evidence="3" type="ORF">GOODEAATRI_015411</name>
</gene>
<dbReference type="EMBL" id="JAHRIO010051114">
    <property type="protein sequence ID" value="MEQ2175174.1"/>
    <property type="molecule type" value="Genomic_DNA"/>
</dbReference>
<evidence type="ECO:0000313" key="4">
    <source>
        <dbReference type="Proteomes" id="UP001476798"/>
    </source>
</evidence>